<dbReference type="Pfam" id="PF20233">
    <property type="entry name" value="DUF6590"/>
    <property type="match status" value="1"/>
</dbReference>
<feature type="non-terminal residue" evidence="3">
    <location>
        <position position="152"/>
    </location>
</feature>
<protein>
    <recommendedName>
        <fullName evidence="2">DUF6590 domain-containing protein</fullName>
    </recommendedName>
</protein>
<organism evidence="3 4">
    <name type="scientific">Tothia fuscella</name>
    <dbReference type="NCBI Taxonomy" id="1048955"/>
    <lineage>
        <taxon>Eukaryota</taxon>
        <taxon>Fungi</taxon>
        <taxon>Dikarya</taxon>
        <taxon>Ascomycota</taxon>
        <taxon>Pezizomycotina</taxon>
        <taxon>Dothideomycetes</taxon>
        <taxon>Pleosporomycetidae</taxon>
        <taxon>Venturiales</taxon>
        <taxon>Cylindrosympodiaceae</taxon>
        <taxon>Tothia</taxon>
    </lineage>
</organism>
<proteinExistence type="predicted"/>
<keyword evidence="4" id="KW-1185">Reference proteome</keyword>
<sequence>PRQVIRMLWAEMAGDANDNITISSGRFGESVATKIRWFVVIREGTTYCSCLPIQTYSGKGVGKKGVEKNHHAIIYTGKEPKPQKNEKPKGKEHGMRRPIKVRPKAHTDKLDDMSRINFAKIYTVEHNVKVYDFGKVDPEDEHALLSNFNDIW</sequence>
<comment type="caution">
    <text evidence="3">The sequence shown here is derived from an EMBL/GenBank/DDBJ whole genome shotgun (WGS) entry which is preliminary data.</text>
</comment>
<evidence type="ECO:0000313" key="3">
    <source>
        <dbReference type="EMBL" id="KAF2415379.1"/>
    </source>
</evidence>
<accession>A0A9P4NDX0</accession>
<name>A0A9P4NDX0_9PEZI</name>
<dbReference type="InterPro" id="IPR046497">
    <property type="entry name" value="DUF6590"/>
</dbReference>
<dbReference type="EMBL" id="MU007223">
    <property type="protein sequence ID" value="KAF2415379.1"/>
    <property type="molecule type" value="Genomic_DNA"/>
</dbReference>
<evidence type="ECO:0000259" key="2">
    <source>
        <dbReference type="Pfam" id="PF20233"/>
    </source>
</evidence>
<dbReference type="PANTHER" id="PTHR35391:SF5">
    <property type="entry name" value="DUF6590 DOMAIN-CONTAINING PROTEIN"/>
    <property type="match status" value="1"/>
</dbReference>
<feature type="compositionally biased region" description="Basic and acidic residues" evidence="1">
    <location>
        <begin position="78"/>
        <end position="95"/>
    </location>
</feature>
<feature type="domain" description="DUF6590" evidence="2">
    <location>
        <begin position="3"/>
        <end position="145"/>
    </location>
</feature>
<reference evidence="3" key="1">
    <citation type="journal article" date="2020" name="Stud. Mycol.">
        <title>101 Dothideomycetes genomes: a test case for predicting lifestyles and emergence of pathogens.</title>
        <authorList>
            <person name="Haridas S."/>
            <person name="Albert R."/>
            <person name="Binder M."/>
            <person name="Bloem J."/>
            <person name="Labutti K."/>
            <person name="Salamov A."/>
            <person name="Andreopoulos B."/>
            <person name="Baker S."/>
            <person name="Barry K."/>
            <person name="Bills G."/>
            <person name="Bluhm B."/>
            <person name="Cannon C."/>
            <person name="Castanera R."/>
            <person name="Culley D."/>
            <person name="Daum C."/>
            <person name="Ezra D."/>
            <person name="Gonzalez J."/>
            <person name="Henrissat B."/>
            <person name="Kuo A."/>
            <person name="Liang C."/>
            <person name="Lipzen A."/>
            <person name="Lutzoni F."/>
            <person name="Magnuson J."/>
            <person name="Mondo S."/>
            <person name="Nolan M."/>
            <person name="Ohm R."/>
            <person name="Pangilinan J."/>
            <person name="Park H.-J."/>
            <person name="Ramirez L."/>
            <person name="Alfaro M."/>
            <person name="Sun H."/>
            <person name="Tritt A."/>
            <person name="Yoshinaga Y."/>
            <person name="Zwiers L.-H."/>
            <person name="Turgeon B."/>
            <person name="Goodwin S."/>
            <person name="Spatafora J."/>
            <person name="Crous P."/>
            <person name="Grigoriev I."/>
        </authorList>
    </citation>
    <scope>NUCLEOTIDE SEQUENCE</scope>
    <source>
        <strain evidence="3">CBS 130266</strain>
    </source>
</reference>
<dbReference type="Proteomes" id="UP000800235">
    <property type="component" value="Unassembled WGS sequence"/>
</dbReference>
<feature type="region of interest" description="Disordered" evidence="1">
    <location>
        <begin position="73"/>
        <end position="106"/>
    </location>
</feature>
<dbReference type="OrthoDB" id="3559580at2759"/>
<evidence type="ECO:0000313" key="4">
    <source>
        <dbReference type="Proteomes" id="UP000800235"/>
    </source>
</evidence>
<feature type="non-terminal residue" evidence="3">
    <location>
        <position position="1"/>
    </location>
</feature>
<evidence type="ECO:0000256" key="1">
    <source>
        <dbReference type="SAM" id="MobiDB-lite"/>
    </source>
</evidence>
<gene>
    <name evidence="3" type="ORF">EJ08DRAFT_571302</name>
</gene>
<dbReference type="AlphaFoldDB" id="A0A9P4NDX0"/>
<dbReference type="PANTHER" id="PTHR35391">
    <property type="entry name" value="C2H2-TYPE DOMAIN-CONTAINING PROTEIN-RELATED"/>
    <property type="match status" value="1"/>
</dbReference>